<dbReference type="PANTHER" id="PTHR19316:SF18">
    <property type="entry name" value="HSP70-BINDING PROTEIN 1"/>
    <property type="match status" value="1"/>
</dbReference>
<dbReference type="PANTHER" id="PTHR19316">
    <property type="entry name" value="PROTEIN FOLDING REGULATOR"/>
    <property type="match status" value="1"/>
</dbReference>
<feature type="region of interest" description="Disordered" evidence="1">
    <location>
        <begin position="66"/>
        <end position="88"/>
    </location>
</feature>
<name>A0A7S0WF29_9CHLO</name>
<dbReference type="InterPro" id="IPR011989">
    <property type="entry name" value="ARM-like"/>
</dbReference>
<dbReference type="SUPFAM" id="SSF48371">
    <property type="entry name" value="ARM repeat"/>
    <property type="match status" value="1"/>
</dbReference>
<feature type="compositionally biased region" description="Low complexity" evidence="1">
    <location>
        <begin position="328"/>
        <end position="343"/>
    </location>
</feature>
<dbReference type="AlphaFoldDB" id="A0A7S0WF29"/>
<feature type="region of interest" description="Disordered" evidence="1">
    <location>
        <begin position="328"/>
        <end position="388"/>
    </location>
</feature>
<reference evidence="2" key="1">
    <citation type="submission" date="2021-01" db="EMBL/GenBank/DDBJ databases">
        <authorList>
            <person name="Corre E."/>
            <person name="Pelletier E."/>
            <person name="Niang G."/>
            <person name="Scheremetjew M."/>
            <person name="Finn R."/>
            <person name="Kale V."/>
            <person name="Holt S."/>
            <person name="Cochrane G."/>
            <person name="Meng A."/>
            <person name="Brown T."/>
            <person name="Cohen L."/>
        </authorList>
    </citation>
    <scope>NUCLEOTIDE SEQUENCE</scope>
    <source>
        <strain evidence="2">SAG 11-49</strain>
    </source>
</reference>
<dbReference type="Gene3D" id="1.25.10.10">
    <property type="entry name" value="Leucine-rich Repeat Variant"/>
    <property type="match status" value="1"/>
</dbReference>
<dbReference type="GO" id="GO:0000774">
    <property type="term" value="F:adenyl-nucleotide exchange factor activity"/>
    <property type="evidence" value="ECO:0007669"/>
    <property type="project" value="TreeGrafter"/>
</dbReference>
<evidence type="ECO:0000256" key="1">
    <source>
        <dbReference type="SAM" id="MobiDB-lite"/>
    </source>
</evidence>
<dbReference type="EMBL" id="HBFB01002448">
    <property type="protein sequence ID" value="CAD8665148.1"/>
    <property type="molecule type" value="Transcribed_RNA"/>
</dbReference>
<organism evidence="2">
    <name type="scientific">Chlamydomonas leiostraca</name>
    <dbReference type="NCBI Taxonomy" id="1034604"/>
    <lineage>
        <taxon>Eukaryota</taxon>
        <taxon>Viridiplantae</taxon>
        <taxon>Chlorophyta</taxon>
        <taxon>core chlorophytes</taxon>
        <taxon>Chlorophyceae</taxon>
        <taxon>CS clade</taxon>
        <taxon>Chlamydomonadales</taxon>
        <taxon>Chlamydomonadaceae</taxon>
        <taxon>Chlamydomonas</taxon>
    </lineage>
</organism>
<gene>
    <name evidence="2" type="ORF">CLEI1391_LOCUS1233</name>
</gene>
<feature type="compositionally biased region" description="Low complexity" evidence="1">
    <location>
        <begin position="67"/>
        <end position="80"/>
    </location>
</feature>
<accession>A0A7S0WF29</accession>
<evidence type="ECO:0008006" key="3">
    <source>
        <dbReference type="Google" id="ProtNLM"/>
    </source>
</evidence>
<dbReference type="InterPro" id="IPR016024">
    <property type="entry name" value="ARM-type_fold"/>
</dbReference>
<dbReference type="InterPro" id="IPR050693">
    <property type="entry name" value="Hsp70_NEF-Inhibitors"/>
</dbReference>
<proteinExistence type="predicted"/>
<protein>
    <recommendedName>
        <fullName evidence="3">Nucleotide exchange factor Fes1 domain-containing protein</fullName>
    </recommendedName>
</protein>
<feature type="compositionally biased region" description="Low complexity" evidence="1">
    <location>
        <begin position="366"/>
        <end position="381"/>
    </location>
</feature>
<dbReference type="GO" id="GO:0005783">
    <property type="term" value="C:endoplasmic reticulum"/>
    <property type="evidence" value="ECO:0007669"/>
    <property type="project" value="TreeGrafter"/>
</dbReference>
<evidence type="ECO:0000313" key="2">
    <source>
        <dbReference type="EMBL" id="CAD8665148.1"/>
    </source>
</evidence>
<sequence>MGTLPQWKGLFDWSIKYQDGTKPSNWDPSEYDPEKMKWLEGVLKHYMQDFGARMKEIKASLDTGVRAEQPPAAGAAASESAPPPPPAQRLSLEDKELLLEELLDIVSSIDFARDLHKVGGLPTLLDLLDCDQPSLRWRAAEVVATCMANNPPVQQWFMQGGVLPRLLRLLDEEGAGEPGASLRTKGLLAVSALVRHNRPGLEAVRLAGGLPRLVRLAADPDRRVSRKALSLTQYVVTQHWPDAKAVVDMGLLPPVLVLLGDASEEAGDARTAALELLRELARSPDVWGVLKESNELRSALHVLEAAHSRLAGDDAEAAQEEVEARAALSQALSSAQPPAMPASESDHLDVGYDQGHAEPVTLPVHQQGPAAQQGAAPQQAPVGLLGPP</sequence>